<evidence type="ECO:0000313" key="3">
    <source>
        <dbReference type="Proteomes" id="UP000307702"/>
    </source>
</evidence>
<evidence type="ECO:0000256" key="1">
    <source>
        <dbReference type="SAM" id="SignalP"/>
    </source>
</evidence>
<organism evidence="2 3">
    <name type="scientific">Colwellia ponticola</name>
    <dbReference type="NCBI Taxonomy" id="2304625"/>
    <lineage>
        <taxon>Bacteria</taxon>
        <taxon>Pseudomonadati</taxon>
        <taxon>Pseudomonadota</taxon>
        <taxon>Gammaproteobacteria</taxon>
        <taxon>Alteromonadales</taxon>
        <taxon>Colwelliaceae</taxon>
        <taxon>Colwellia</taxon>
    </lineage>
</organism>
<dbReference type="Pfam" id="PF07437">
    <property type="entry name" value="YfaZ"/>
    <property type="match status" value="1"/>
</dbReference>
<dbReference type="RefSeq" id="WP_138624093.1">
    <property type="nucleotide sequence ID" value="NZ_SZVP01000015.1"/>
</dbReference>
<gene>
    <name evidence="2" type="ORF">FCS21_13610</name>
</gene>
<dbReference type="OrthoDB" id="6366116at2"/>
<proteinExistence type="predicted"/>
<evidence type="ECO:0008006" key="4">
    <source>
        <dbReference type="Google" id="ProtNLM"/>
    </source>
</evidence>
<dbReference type="AlphaFoldDB" id="A0A8H2JJG3"/>
<accession>A0A8H2JJG3</accession>
<keyword evidence="1" id="KW-0732">Signal</keyword>
<dbReference type="EMBL" id="SZVP01000015">
    <property type="protein sequence ID" value="TMM43159.1"/>
    <property type="molecule type" value="Genomic_DNA"/>
</dbReference>
<protein>
    <recommendedName>
        <fullName evidence="4">YfaZ</fullName>
    </recommendedName>
</protein>
<keyword evidence="3" id="KW-1185">Reference proteome</keyword>
<feature type="chain" id="PRO_5034156679" description="YfaZ" evidence="1">
    <location>
        <begin position="22"/>
        <end position="183"/>
    </location>
</feature>
<reference evidence="2 3" key="1">
    <citation type="submission" date="2019-05" db="EMBL/GenBank/DDBJ databases">
        <title>Colwellia ponticola sp. nov., isolated from seawater.</title>
        <authorList>
            <person name="Yoon J.-H."/>
        </authorList>
    </citation>
    <scope>NUCLEOTIDE SEQUENCE [LARGE SCALE GENOMIC DNA]</scope>
    <source>
        <strain evidence="2 3">OISW-25</strain>
    </source>
</reference>
<evidence type="ECO:0000313" key="2">
    <source>
        <dbReference type="EMBL" id="TMM43159.1"/>
    </source>
</evidence>
<comment type="caution">
    <text evidence="2">The sequence shown here is derived from an EMBL/GenBank/DDBJ whole genome shotgun (WGS) entry which is preliminary data.</text>
</comment>
<dbReference type="SUPFAM" id="SSF56935">
    <property type="entry name" value="Porins"/>
    <property type="match status" value="1"/>
</dbReference>
<name>A0A8H2JJG3_9GAMM</name>
<dbReference type="InterPro" id="IPR009998">
    <property type="entry name" value="YfaZ"/>
</dbReference>
<dbReference type="Proteomes" id="UP000307702">
    <property type="component" value="Unassembled WGS sequence"/>
</dbReference>
<sequence length="183" mass="19930">MKKIALSIASLLAITTLNGHAASLAIDIGNDVFSVEAGSKNLSQDSQFAVAMLHGDDLHLYSLKGLVTGALDQNENFEAALGAKGYFINYANENVQGLGLGGEVNYTLPMNEKIQLNGAIYYAPSPLLTDDLDNLTDLTITVSYQLLKNGTVYVNYRNIQADQDYGRDWKIDNGFNLGLQFLF</sequence>
<feature type="signal peptide" evidence="1">
    <location>
        <begin position="1"/>
        <end position="21"/>
    </location>
</feature>